<sequence length="336" mass="34799">MEPRESRTRMQELGGLMEGKVDLDGAAEGAAAQAKQEALAKAREAALTAVEEAQRPLDEAKAAFEDAAGKLLAQGEALQAGFRAVAAAISATAEAVSSQAERVVAQLSEKMADPSNLLPSQPCLKFLLDPDQVTTDLKHLCGTARGVADALAEAAATLLASAAALIEVLKGLPAAAAELSSQIVDVNDAFAKLKAGGDVTPKQLSTLLMTKSSALTTPQFTIPQFSSLELVGAVKAFEGFTREAPLTIKRVVTPKLFDVPLSPLIGCFAQPPAALKEMLEGIKAAGAGVDLAPLKAALAKVNSNQLDTSMLSAPVAVMQVKLKDASLKLADLPWPE</sequence>
<gene>
    <name evidence="1" type="ORF">PANT1444_LOCUS7239</name>
</gene>
<organism evidence="1">
    <name type="scientific">Phaeocystis antarctica</name>
    <dbReference type="NCBI Taxonomy" id="33657"/>
    <lineage>
        <taxon>Eukaryota</taxon>
        <taxon>Haptista</taxon>
        <taxon>Haptophyta</taxon>
        <taxon>Prymnesiophyceae</taxon>
        <taxon>Phaeocystales</taxon>
        <taxon>Phaeocystaceae</taxon>
        <taxon>Phaeocystis</taxon>
    </lineage>
</organism>
<accession>A0A7S0ED97</accession>
<name>A0A7S0ED97_9EUKA</name>
<dbReference type="AlphaFoldDB" id="A0A7S0ED97"/>
<evidence type="ECO:0000313" key="1">
    <source>
        <dbReference type="EMBL" id="CAD8481749.1"/>
    </source>
</evidence>
<dbReference type="EMBL" id="HBEP01012767">
    <property type="protein sequence ID" value="CAD8481749.1"/>
    <property type="molecule type" value="Transcribed_RNA"/>
</dbReference>
<protein>
    <submittedName>
        <fullName evidence="1">Uncharacterized protein</fullName>
    </submittedName>
</protein>
<reference evidence="1" key="1">
    <citation type="submission" date="2021-01" db="EMBL/GenBank/DDBJ databases">
        <authorList>
            <person name="Corre E."/>
            <person name="Pelletier E."/>
            <person name="Niang G."/>
            <person name="Scheremetjew M."/>
            <person name="Finn R."/>
            <person name="Kale V."/>
            <person name="Holt S."/>
            <person name="Cochrane G."/>
            <person name="Meng A."/>
            <person name="Brown T."/>
            <person name="Cohen L."/>
        </authorList>
    </citation>
    <scope>NUCLEOTIDE SEQUENCE</scope>
    <source>
        <strain evidence="1">CCMP1374</strain>
    </source>
</reference>
<proteinExistence type="predicted"/>